<dbReference type="PANTHER" id="PTHR30619:SF7">
    <property type="entry name" value="BETA-LACTAMASE DOMAIN PROTEIN"/>
    <property type="match status" value="1"/>
</dbReference>
<accession>A0A1H5VCM3</accession>
<keyword evidence="4" id="KW-1185">Reference proteome</keyword>
<feature type="domain" description="Metallo-beta-lactamase" evidence="2">
    <location>
        <begin position="41"/>
        <end position="234"/>
    </location>
</feature>
<dbReference type="InterPro" id="IPR052159">
    <property type="entry name" value="Competence_DNA_uptake"/>
</dbReference>
<dbReference type="Gene3D" id="3.60.15.10">
    <property type="entry name" value="Ribonuclease Z/Hydroxyacylglutathione hydrolase-like"/>
    <property type="match status" value="1"/>
</dbReference>
<proteinExistence type="predicted"/>
<dbReference type="SUPFAM" id="SSF56281">
    <property type="entry name" value="Metallo-hydrolase/oxidoreductase"/>
    <property type="match status" value="1"/>
</dbReference>
<organism evidence="3 4">
    <name type="scientific">Caloramator fervidus</name>
    <dbReference type="NCBI Taxonomy" id="29344"/>
    <lineage>
        <taxon>Bacteria</taxon>
        <taxon>Bacillati</taxon>
        <taxon>Bacillota</taxon>
        <taxon>Clostridia</taxon>
        <taxon>Eubacteriales</taxon>
        <taxon>Clostridiaceae</taxon>
        <taxon>Caloramator</taxon>
    </lineage>
</organism>
<feature type="chain" id="PRO_5039463878" evidence="1">
    <location>
        <begin position="22"/>
        <end position="278"/>
    </location>
</feature>
<reference evidence="4" key="1">
    <citation type="submission" date="2016-10" db="EMBL/GenBank/DDBJ databases">
        <authorList>
            <person name="Varghese N."/>
            <person name="Submissions S."/>
        </authorList>
    </citation>
    <scope>NUCLEOTIDE SEQUENCE [LARGE SCALE GENOMIC DNA]</scope>
    <source>
        <strain evidence="4">DSM 5463</strain>
    </source>
</reference>
<dbReference type="RefSeq" id="WP_103896122.1">
    <property type="nucleotide sequence ID" value="NZ_FNUK01000013.1"/>
</dbReference>
<protein>
    <submittedName>
        <fullName evidence="3">Metallo-beta-lactamase superfamily protein</fullName>
    </submittedName>
</protein>
<name>A0A1H5VCM3_9CLOT</name>
<evidence type="ECO:0000313" key="4">
    <source>
        <dbReference type="Proteomes" id="UP000242850"/>
    </source>
</evidence>
<evidence type="ECO:0000259" key="2">
    <source>
        <dbReference type="SMART" id="SM00849"/>
    </source>
</evidence>
<dbReference type="InterPro" id="IPR036866">
    <property type="entry name" value="RibonucZ/Hydroxyglut_hydro"/>
</dbReference>
<dbReference type="OrthoDB" id="9761531at2"/>
<dbReference type="InterPro" id="IPR001279">
    <property type="entry name" value="Metallo-B-lactamas"/>
</dbReference>
<evidence type="ECO:0000313" key="3">
    <source>
        <dbReference type="EMBL" id="SEF84578.1"/>
    </source>
</evidence>
<dbReference type="InterPro" id="IPR035681">
    <property type="entry name" value="ComA-like_MBL"/>
</dbReference>
<gene>
    <name evidence="3" type="ORF">SAMN05660865_01166</name>
</gene>
<dbReference type="PANTHER" id="PTHR30619">
    <property type="entry name" value="DNA INTERNALIZATION/COMPETENCE PROTEIN COMEC/REC2"/>
    <property type="match status" value="1"/>
</dbReference>
<dbReference type="Pfam" id="PF00753">
    <property type="entry name" value="Lactamase_B"/>
    <property type="match status" value="1"/>
</dbReference>
<dbReference type="EMBL" id="FNUK01000013">
    <property type="protein sequence ID" value="SEF84578.1"/>
    <property type="molecule type" value="Genomic_DNA"/>
</dbReference>
<feature type="signal peptide" evidence="1">
    <location>
        <begin position="1"/>
        <end position="21"/>
    </location>
</feature>
<sequence>MKKFFLRVLIIFLIIFNSACGLTEKDNFKGKLAFFVVDVGQGDCLLIKTPNDSYVMVDGGSQNEEDKLKYFLSQYDIKNIDYVVATHPHEDHIGNLDYIIKNYNVKKIFMPKVTTNTKSFENLMEAIRKKKLKISVAKAGISFELDGVLFQFLAPNSLRYDDLNNYSAVLKVVYKDNSILLMGDAEKISENEIIKKFDVKADILKVGHHGSVSSTGENFLKRVSPKYAVVCCGKNNDYGHPHRETLELLSKYNVKVVRTDIDGTVVFLLDGEEIEVYK</sequence>
<dbReference type="CDD" id="cd07731">
    <property type="entry name" value="ComA-like_MBL-fold"/>
    <property type="match status" value="1"/>
</dbReference>
<dbReference type="Proteomes" id="UP000242850">
    <property type="component" value="Unassembled WGS sequence"/>
</dbReference>
<evidence type="ECO:0000256" key="1">
    <source>
        <dbReference type="SAM" id="SignalP"/>
    </source>
</evidence>
<dbReference type="SMART" id="SM00849">
    <property type="entry name" value="Lactamase_B"/>
    <property type="match status" value="1"/>
</dbReference>
<dbReference type="AlphaFoldDB" id="A0A1H5VCM3"/>
<keyword evidence="1" id="KW-0732">Signal</keyword>